<evidence type="ECO:0000256" key="6">
    <source>
        <dbReference type="SAM" id="Phobius"/>
    </source>
</evidence>
<dbReference type="PANTHER" id="PTHR42709">
    <property type="entry name" value="ALKALINE PHOSPHATASE LIKE PROTEIN"/>
    <property type="match status" value="1"/>
</dbReference>
<evidence type="ECO:0000256" key="5">
    <source>
        <dbReference type="ARBA" id="ARBA00023136"/>
    </source>
</evidence>
<feature type="domain" description="VTT" evidence="7">
    <location>
        <begin position="46"/>
        <end position="156"/>
    </location>
</feature>
<dbReference type="Proteomes" id="UP000298714">
    <property type="component" value="Chromosome"/>
</dbReference>
<gene>
    <name evidence="8" type="ORF">E6W36_04045</name>
</gene>
<evidence type="ECO:0000259" key="7">
    <source>
        <dbReference type="Pfam" id="PF09335"/>
    </source>
</evidence>
<dbReference type="Pfam" id="PF09335">
    <property type="entry name" value="VTT_dom"/>
    <property type="match status" value="1"/>
</dbReference>
<keyword evidence="3 6" id="KW-0812">Transmembrane</keyword>
<evidence type="ECO:0000256" key="4">
    <source>
        <dbReference type="ARBA" id="ARBA00022989"/>
    </source>
</evidence>
<accession>A0A4D7C8G2</accession>
<dbReference type="RefSeq" id="WP_222873865.1">
    <property type="nucleotide sequence ID" value="NZ_CP039704.1"/>
</dbReference>
<feature type="transmembrane region" description="Helical" evidence="6">
    <location>
        <begin position="58"/>
        <end position="79"/>
    </location>
</feature>
<keyword evidence="4 6" id="KW-1133">Transmembrane helix</keyword>
<proteinExistence type="predicted"/>
<feature type="transmembrane region" description="Helical" evidence="6">
    <location>
        <begin position="28"/>
        <end position="52"/>
    </location>
</feature>
<keyword evidence="2" id="KW-1003">Cell membrane</keyword>
<dbReference type="InterPro" id="IPR051311">
    <property type="entry name" value="DedA_domain"/>
</dbReference>
<dbReference type="KEGG" id="hgn:E6W36_04045"/>
<evidence type="ECO:0000313" key="8">
    <source>
        <dbReference type="EMBL" id="QCI79053.1"/>
    </source>
</evidence>
<dbReference type="InterPro" id="IPR032816">
    <property type="entry name" value="VTT_dom"/>
</dbReference>
<evidence type="ECO:0000313" key="9">
    <source>
        <dbReference type="Proteomes" id="UP000298714"/>
    </source>
</evidence>
<comment type="subcellular location">
    <subcellularLocation>
        <location evidence="1">Cell membrane</location>
        <topology evidence="1">Multi-pass membrane protein</topology>
    </subcellularLocation>
</comment>
<dbReference type="PANTHER" id="PTHR42709:SF6">
    <property type="entry name" value="UNDECAPRENYL PHOSPHATE TRANSPORTER A"/>
    <property type="match status" value="1"/>
</dbReference>
<dbReference type="GO" id="GO:0005886">
    <property type="term" value="C:plasma membrane"/>
    <property type="evidence" value="ECO:0007669"/>
    <property type="project" value="UniProtKB-SubCell"/>
</dbReference>
<name>A0A4D7C8G2_9SPHN</name>
<evidence type="ECO:0000256" key="2">
    <source>
        <dbReference type="ARBA" id="ARBA00022475"/>
    </source>
</evidence>
<reference evidence="9" key="1">
    <citation type="submission" date="2019-04" db="EMBL/GenBank/DDBJ databases">
        <title>Complete genome sequence of Sphingomonas sp. W1-2-3.</title>
        <authorList>
            <person name="Im W.T."/>
        </authorList>
    </citation>
    <scope>NUCLEOTIDE SEQUENCE [LARGE SCALE GENOMIC DNA]</scope>
    <source>
        <strain evidence="9">W1-2-3</strain>
    </source>
</reference>
<dbReference type="AlphaFoldDB" id="A0A4D7C8G2"/>
<evidence type="ECO:0000256" key="1">
    <source>
        <dbReference type="ARBA" id="ARBA00004651"/>
    </source>
</evidence>
<evidence type="ECO:0000256" key="3">
    <source>
        <dbReference type="ARBA" id="ARBA00022692"/>
    </source>
</evidence>
<keyword evidence="9" id="KW-1185">Reference proteome</keyword>
<feature type="transmembrane region" description="Helical" evidence="6">
    <location>
        <begin position="171"/>
        <end position="191"/>
    </location>
</feature>
<dbReference type="EMBL" id="CP039704">
    <property type="protein sequence ID" value="QCI79053.1"/>
    <property type="molecule type" value="Genomic_DNA"/>
</dbReference>
<keyword evidence="5 6" id="KW-0472">Membrane</keyword>
<organism evidence="8 9">
    <name type="scientific">Hankyongella ginsenosidimutans</name>
    <dbReference type="NCBI Taxonomy" id="1763828"/>
    <lineage>
        <taxon>Bacteria</taxon>
        <taxon>Pseudomonadati</taxon>
        <taxon>Pseudomonadota</taxon>
        <taxon>Alphaproteobacteria</taxon>
        <taxon>Sphingomonadales</taxon>
        <taxon>Sphingomonadaceae</taxon>
        <taxon>Hankyongella</taxon>
    </lineage>
</organism>
<feature type="transmembrane region" description="Helical" evidence="6">
    <location>
        <begin position="136"/>
        <end position="159"/>
    </location>
</feature>
<protein>
    <recommendedName>
        <fullName evidence="7">VTT domain-containing protein</fullName>
    </recommendedName>
</protein>
<sequence>MASSLPTLVSGLWQVLEHAGPTAMMIGLVGLTLLLEEVAVALGAGLILSGALSPAQAFVALSFGIAVGDLGLYGLGSLARRIKALRHRLGIERAERWRGALHRRIVPAVLLARMVPGLRLPTYSGAGFLNVPFNAFAPAVLLSVLPWTALLLFAGHTLIGWFERQFGMSPLAGALGLGGLVFAVSLIAGHLRARN</sequence>